<proteinExistence type="inferred from homology"/>
<dbReference type="RefSeq" id="WP_407339627.1">
    <property type="nucleotide sequence ID" value="NZ_CP136862.1"/>
</dbReference>
<evidence type="ECO:0000256" key="1">
    <source>
        <dbReference type="ARBA" id="ARBA00006484"/>
    </source>
</evidence>
<keyword evidence="2" id="KW-0560">Oxidoreductase</keyword>
<evidence type="ECO:0000313" key="3">
    <source>
        <dbReference type="EMBL" id="WOJ90181.1"/>
    </source>
</evidence>
<keyword evidence="4" id="KW-1185">Reference proteome</keyword>
<dbReference type="Pfam" id="PF13561">
    <property type="entry name" value="adh_short_C2"/>
    <property type="match status" value="1"/>
</dbReference>
<protein>
    <submittedName>
        <fullName evidence="3">SDR family oxidoreductase</fullName>
    </submittedName>
</protein>
<dbReference type="PANTHER" id="PTHR43639:SF1">
    <property type="entry name" value="SHORT-CHAIN DEHYDROGENASE_REDUCTASE FAMILY PROTEIN"/>
    <property type="match status" value="1"/>
</dbReference>
<dbReference type="InterPro" id="IPR002347">
    <property type="entry name" value="SDR_fam"/>
</dbReference>
<gene>
    <name evidence="3" type="ORF">RZS28_02430</name>
</gene>
<reference evidence="3 4" key="1">
    <citation type="submission" date="2023-10" db="EMBL/GenBank/DDBJ databases">
        <title>Novel methanotroph of the genus Methylocapsa from a subarctic wetland.</title>
        <authorList>
            <person name="Belova S.E."/>
            <person name="Oshkin I.Y."/>
            <person name="Miroshnikov K."/>
            <person name="Dedysh S.N."/>
        </authorList>
    </citation>
    <scope>NUCLEOTIDE SEQUENCE [LARGE SCALE GENOMIC DNA]</scope>
    <source>
        <strain evidence="3 4">RX1</strain>
    </source>
</reference>
<dbReference type="Gene3D" id="3.40.50.720">
    <property type="entry name" value="NAD(P)-binding Rossmann-like Domain"/>
    <property type="match status" value="1"/>
</dbReference>
<comment type="similarity">
    <text evidence="1">Belongs to the short-chain dehydrogenases/reductases (SDR) family.</text>
</comment>
<dbReference type="InterPro" id="IPR036291">
    <property type="entry name" value="NAD(P)-bd_dom_sf"/>
</dbReference>
<dbReference type="EMBL" id="CP136862">
    <property type="protein sequence ID" value="WOJ90181.1"/>
    <property type="molecule type" value="Genomic_DNA"/>
</dbReference>
<dbReference type="PRINTS" id="PR00081">
    <property type="entry name" value="GDHRDH"/>
</dbReference>
<name>A0ABZ0HWA7_9HYPH</name>
<dbReference type="PANTHER" id="PTHR43639">
    <property type="entry name" value="OXIDOREDUCTASE, SHORT-CHAIN DEHYDROGENASE/REDUCTASE FAMILY (AFU_ORTHOLOGUE AFUA_5G02870)"/>
    <property type="match status" value="1"/>
</dbReference>
<dbReference type="SUPFAM" id="SSF51735">
    <property type="entry name" value="NAD(P)-binding Rossmann-fold domains"/>
    <property type="match status" value="1"/>
</dbReference>
<evidence type="ECO:0000256" key="2">
    <source>
        <dbReference type="ARBA" id="ARBA00023002"/>
    </source>
</evidence>
<accession>A0ABZ0HWA7</accession>
<sequence length="259" mass="27708">MNAQSGSGILPAVALVTGAAKRIGLRICERLSLAGYAVVLHCRPSSRVDGEAAAAKMAAGGGKVSVLALDLADAKALGRLIEEAGAIFGPLSLLVNNAAIFEEDAAADFDLERWDRHFSINLRAPAVLSRDFARQLPTDAEGAIVNIIDQRVWRPTPQFFSYTLSKTALWTATRTMAQAFASRRIRVNAVGPGPVLPNDNQGEVGFVREVEGLLLRRAIELDDIADAVLYLAKARNVTGQMIAVDAGQHLAWQTPDVVL</sequence>
<dbReference type="Proteomes" id="UP001626536">
    <property type="component" value="Chromosome"/>
</dbReference>
<dbReference type="NCBIfam" id="NF006597">
    <property type="entry name" value="PRK09134.1"/>
    <property type="match status" value="1"/>
</dbReference>
<organism evidence="3 4">
    <name type="scientific">Methylocapsa polymorpha</name>
    <dbReference type="NCBI Taxonomy" id="3080828"/>
    <lineage>
        <taxon>Bacteria</taxon>
        <taxon>Pseudomonadati</taxon>
        <taxon>Pseudomonadota</taxon>
        <taxon>Alphaproteobacteria</taxon>
        <taxon>Hyphomicrobiales</taxon>
        <taxon>Beijerinckiaceae</taxon>
        <taxon>Methylocapsa</taxon>
    </lineage>
</organism>
<evidence type="ECO:0000313" key="4">
    <source>
        <dbReference type="Proteomes" id="UP001626536"/>
    </source>
</evidence>
<dbReference type="PRINTS" id="PR00080">
    <property type="entry name" value="SDRFAMILY"/>
</dbReference>